<organism evidence="4 5">
    <name type="scientific">Streptomyces bluensis</name>
    <dbReference type="NCBI Taxonomy" id="33897"/>
    <lineage>
        <taxon>Bacteria</taxon>
        <taxon>Bacillati</taxon>
        <taxon>Actinomycetota</taxon>
        <taxon>Actinomycetes</taxon>
        <taxon>Kitasatosporales</taxon>
        <taxon>Streptomycetaceae</taxon>
        <taxon>Streptomyces</taxon>
    </lineage>
</organism>
<comment type="similarity">
    <text evidence="3">Belongs to the FPP/GGPP synthase family.</text>
</comment>
<dbReference type="SFLD" id="SFLDS00005">
    <property type="entry name" value="Isoprenoid_Synthase_Type_I"/>
    <property type="match status" value="1"/>
</dbReference>
<evidence type="ECO:0000313" key="5">
    <source>
        <dbReference type="Proteomes" id="UP001602058"/>
    </source>
</evidence>
<dbReference type="Pfam" id="PF00348">
    <property type="entry name" value="polyprenyl_synt"/>
    <property type="match status" value="1"/>
</dbReference>
<dbReference type="InterPro" id="IPR000092">
    <property type="entry name" value="Polyprenyl_synt"/>
</dbReference>
<dbReference type="InterPro" id="IPR008949">
    <property type="entry name" value="Isoprenoid_synthase_dom_sf"/>
</dbReference>
<evidence type="ECO:0000256" key="2">
    <source>
        <dbReference type="ARBA" id="ARBA00022842"/>
    </source>
</evidence>
<proteinExistence type="inferred from homology"/>
<dbReference type="CDD" id="cd00685">
    <property type="entry name" value="Trans_IPPS_HT"/>
    <property type="match status" value="1"/>
</dbReference>
<sequence length="366" mass="38282">MKDGKVPSGLAADFVKETLAECREATLPALREVVEGLPPQLARIGAYHLGWREPDGTPTGLHAGKMMRAALTLLSARAFGGSTATAVPGAVAVELVHNFSLLHDDLMDADELRRGRPAAWVAFGSGPAVLTGDALLSQALCVVAAADDTPAHRAAEALANAVDTIIRGQAADLSLNRFHVDRVSTEDYLAACAKTTGLLCGCVEVGASLAGAPVAGVRALRAAAWNLGVAWQMADDIESIWGTAADSGKPPFGDLRQQKRTYPVIAALRSGTPAGVRLAARLACERAPVEADLPVLADLIDQAGGREEAQRAARDHLDRGLHALGQAGGEATSRDGIAALFHYALDRHHWQRPTTRTGTVTEGTAQ</sequence>
<name>A0ABW6UXL5_9ACTN</name>
<reference evidence="4 5" key="1">
    <citation type="submission" date="2024-10" db="EMBL/GenBank/DDBJ databases">
        <title>The Natural Products Discovery Center: Release of the First 8490 Sequenced Strains for Exploring Actinobacteria Biosynthetic Diversity.</title>
        <authorList>
            <person name="Kalkreuter E."/>
            <person name="Kautsar S.A."/>
            <person name="Yang D."/>
            <person name="Bader C.D."/>
            <person name="Teijaro C.N."/>
            <person name="Fluegel L."/>
            <person name="Davis C.M."/>
            <person name="Simpson J.R."/>
            <person name="Lauterbach L."/>
            <person name="Steele A.D."/>
            <person name="Gui C."/>
            <person name="Meng S."/>
            <person name="Li G."/>
            <person name="Viehrig K."/>
            <person name="Ye F."/>
            <person name="Su P."/>
            <person name="Kiefer A.F."/>
            <person name="Nichols A."/>
            <person name="Cepeda A.J."/>
            <person name="Yan W."/>
            <person name="Fan B."/>
            <person name="Jiang Y."/>
            <person name="Adhikari A."/>
            <person name="Zheng C.-J."/>
            <person name="Schuster L."/>
            <person name="Cowan T.M."/>
            <person name="Smanski M.J."/>
            <person name="Chevrette M.G."/>
            <person name="De Carvalho L.P.S."/>
            <person name="Shen B."/>
        </authorList>
    </citation>
    <scope>NUCLEOTIDE SEQUENCE [LARGE SCALE GENOMIC DNA]</scope>
    <source>
        <strain evidence="4 5">NPDC001390</strain>
    </source>
</reference>
<dbReference type="InterPro" id="IPR033749">
    <property type="entry name" value="Polyprenyl_synt_CS"/>
</dbReference>
<accession>A0ABW6UXL5</accession>
<dbReference type="EMBL" id="JBIAWJ010000030">
    <property type="protein sequence ID" value="MFF4526848.1"/>
    <property type="molecule type" value="Genomic_DNA"/>
</dbReference>
<dbReference type="PANTHER" id="PTHR12001">
    <property type="entry name" value="GERANYLGERANYL PYROPHOSPHATE SYNTHASE"/>
    <property type="match status" value="1"/>
</dbReference>
<dbReference type="SUPFAM" id="SSF48576">
    <property type="entry name" value="Terpenoid synthases"/>
    <property type="match status" value="1"/>
</dbReference>
<dbReference type="Proteomes" id="UP001602058">
    <property type="component" value="Unassembled WGS sequence"/>
</dbReference>
<keyword evidence="5" id="KW-1185">Reference proteome</keyword>
<dbReference type="RefSeq" id="WP_134039171.1">
    <property type="nucleotide sequence ID" value="NZ_BMVM01000004.1"/>
</dbReference>
<dbReference type="Gene3D" id="1.10.600.10">
    <property type="entry name" value="Farnesyl Diphosphate Synthase"/>
    <property type="match status" value="1"/>
</dbReference>
<keyword evidence="2" id="KW-0460">Magnesium</keyword>
<protein>
    <submittedName>
        <fullName evidence="4">Polyprenyl synthetase family protein</fullName>
    </submittedName>
</protein>
<dbReference type="PROSITE" id="PS00723">
    <property type="entry name" value="POLYPRENYL_SYNTHASE_1"/>
    <property type="match status" value="1"/>
</dbReference>
<gene>
    <name evidence="4" type="ORF">ACFY1D_36350</name>
</gene>
<dbReference type="PANTHER" id="PTHR12001:SF71">
    <property type="entry name" value="(2E,6E)-FARNESYL DIPHOSPHATE SYNTHASE"/>
    <property type="match status" value="1"/>
</dbReference>
<keyword evidence="1" id="KW-0479">Metal-binding</keyword>
<keyword evidence="3" id="KW-0808">Transferase</keyword>
<evidence type="ECO:0000256" key="3">
    <source>
        <dbReference type="RuleBase" id="RU004466"/>
    </source>
</evidence>
<comment type="caution">
    <text evidence="4">The sequence shown here is derived from an EMBL/GenBank/DDBJ whole genome shotgun (WGS) entry which is preliminary data.</text>
</comment>
<evidence type="ECO:0000256" key="1">
    <source>
        <dbReference type="ARBA" id="ARBA00022723"/>
    </source>
</evidence>
<evidence type="ECO:0000313" key="4">
    <source>
        <dbReference type="EMBL" id="MFF4526848.1"/>
    </source>
</evidence>